<feature type="transmembrane region" description="Helical" evidence="2">
    <location>
        <begin position="20"/>
        <end position="41"/>
    </location>
</feature>
<reference evidence="3 4" key="1">
    <citation type="submission" date="2019-06" db="EMBL/GenBank/DDBJ databases">
        <title>Whole genome shotgun sequence of Streptomyces gardneri NBRC 12865.</title>
        <authorList>
            <person name="Hosoyama A."/>
            <person name="Uohara A."/>
            <person name="Ohji S."/>
            <person name="Ichikawa N."/>
        </authorList>
    </citation>
    <scope>NUCLEOTIDE SEQUENCE [LARGE SCALE GENOMIC DNA]</scope>
    <source>
        <strain evidence="3 4">NBRC 12865</strain>
    </source>
</reference>
<comment type="caution">
    <text evidence="3">The sequence shown here is derived from an EMBL/GenBank/DDBJ whole genome shotgun (WGS) entry which is preliminary data.</text>
</comment>
<keyword evidence="4" id="KW-1185">Reference proteome</keyword>
<dbReference type="RefSeq" id="WP_229918501.1">
    <property type="nucleotide sequence ID" value="NZ_BJMN01000062.1"/>
</dbReference>
<keyword evidence="2" id="KW-0812">Transmembrane</keyword>
<gene>
    <name evidence="3" type="ORF">SGA01_72580</name>
</gene>
<keyword evidence="2" id="KW-1133">Transmembrane helix</keyword>
<evidence type="ECO:0000256" key="1">
    <source>
        <dbReference type="SAM" id="MobiDB-lite"/>
    </source>
</evidence>
<name>A0A4Y3RY22_9ACTN</name>
<feature type="compositionally biased region" description="Polar residues" evidence="1">
    <location>
        <begin position="67"/>
        <end position="79"/>
    </location>
</feature>
<organism evidence="3 4">
    <name type="scientific">Streptomyces gardneri</name>
    <dbReference type="NCBI Taxonomy" id="66892"/>
    <lineage>
        <taxon>Bacteria</taxon>
        <taxon>Bacillati</taxon>
        <taxon>Actinomycetota</taxon>
        <taxon>Actinomycetes</taxon>
        <taxon>Kitasatosporales</taxon>
        <taxon>Streptomycetaceae</taxon>
        <taxon>Streptomyces</taxon>
    </lineage>
</organism>
<proteinExistence type="predicted"/>
<evidence type="ECO:0000313" key="4">
    <source>
        <dbReference type="Proteomes" id="UP000315226"/>
    </source>
</evidence>
<sequence length="208" mass="21151">MTTPPPPPPVPNGVAWWHKALGLLVSAVISGVVGAWAAGWFNDGRAPSGSAAGQPVAEQPAAGTTGKGRSTAGTGTIPLSTDPDTHCSRARAVGSVEWAPCARITDDAVQFGVLARNVGARQDLRMRLGYVRAGVAVPCEVSGAEVSVSVDAGKAVWLTVPGCSVARVHGAVQAKVQVAASGDLFSDVMYSPTLHVQPDGSVRTPAPK</sequence>
<dbReference type="Proteomes" id="UP000315226">
    <property type="component" value="Unassembled WGS sequence"/>
</dbReference>
<evidence type="ECO:0000256" key="2">
    <source>
        <dbReference type="SAM" id="Phobius"/>
    </source>
</evidence>
<feature type="region of interest" description="Disordered" evidence="1">
    <location>
        <begin position="47"/>
        <end position="86"/>
    </location>
</feature>
<dbReference type="EMBL" id="BJMN01000062">
    <property type="protein sequence ID" value="GEB61653.1"/>
    <property type="molecule type" value="Genomic_DNA"/>
</dbReference>
<dbReference type="AlphaFoldDB" id="A0A4Y3RY22"/>
<accession>A0A4Y3RY22</accession>
<evidence type="ECO:0000313" key="3">
    <source>
        <dbReference type="EMBL" id="GEB61653.1"/>
    </source>
</evidence>
<keyword evidence="2" id="KW-0472">Membrane</keyword>
<protein>
    <submittedName>
        <fullName evidence="3">Uncharacterized protein</fullName>
    </submittedName>
</protein>